<evidence type="ECO:0000256" key="2">
    <source>
        <dbReference type="SAM" id="Phobius"/>
    </source>
</evidence>
<feature type="coiled-coil region" evidence="1">
    <location>
        <begin position="26"/>
        <end position="53"/>
    </location>
</feature>
<protein>
    <recommendedName>
        <fullName evidence="5">HTH arsR-type domain-containing protein</fullName>
    </recommendedName>
</protein>
<feature type="transmembrane region" description="Helical" evidence="2">
    <location>
        <begin position="6"/>
        <end position="23"/>
    </location>
</feature>
<dbReference type="Gene3D" id="1.10.10.10">
    <property type="entry name" value="Winged helix-like DNA-binding domain superfamily/Winged helix DNA-binding domain"/>
    <property type="match status" value="1"/>
</dbReference>
<evidence type="ECO:0000313" key="3">
    <source>
        <dbReference type="EMBL" id="KKS11658.1"/>
    </source>
</evidence>
<reference evidence="3 4" key="1">
    <citation type="journal article" date="2015" name="Nature">
        <title>rRNA introns, odd ribosomes, and small enigmatic genomes across a large radiation of phyla.</title>
        <authorList>
            <person name="Brown C.T."/>
            <person name="Hug L.A."/>
            <person name="Thomas B.C."/>
            <person name="Sharon I."/>
            <person name="Castelle C.J."/>
            <person name="Singh A."/>
            <person name="Wilkins M.J."/>
            <person name="Williams K.H."/>
            <person name="Banfield J.F."/>
        </authorList>
    </citation>
    <scope>NUCLEOTIDE SEQUENCE [LARGE SCALE GENOMIC DNA]</scope>
</reference>
<keyword evidence="2" id="KW-1133">Transmembrane helix</keyword>
<dbReference type="AlphaFoldDB" id="A0A0G0ZF78"/>
<evidence type="ECO:0000313" key="4">
    <source>
        <dbReference type="Proteomes" id="UP000034753"/>
    </source>
</evidence>
<accession>A0A0G0ZF78</accession>
<name>A0A0G0ZF78_9BACT</name>
<dbReference type="InterPro" id="IPR036388">
    <property type="entry name" value="WH-like_DNA-bd_sf"/>
</dbReference>
<proteinExistence type="predicted"/>
<dbReference type="Proteomes" id="UP000034753">
    <property type="component" value="Unassembled WGS sequence"/>
</dbReference>
<keyword evidence="2" id="KW-0472">Membrane</keyword>
<keyword evidence="2" id="KW-0812">Transmembrane</keyword>
<keyword evidence="1" id="KW-0175">Coiled coil</keyword>
<dbReference type="EMBL" id="LCBN01000068">
    <property type="protein sequence ID" value="KKS11658.1"/>
    <property type="molecule type" value="Genomic_DNA"/>
</dbReference>
<evidence type="ECO:0000256" key="1">
    <source>
        <dbReference type="SAM" id="Coils"/>
    </source>
</evidence>
<sequence>MQTLIFLFGIVVGVVGIWVFGWVKSRQKKESLIERQRREKEEDKERILGLMESGNQPLSNEHVRMMIDIPESTATRYFEELEREGKVRQVGTTGQAVYYELVQ</sequence>
<evidence type="ECO:0008006" key="5">
    <source>
        <dbReference type="Google" id="ProtNLM"/>
    </source>
</evidence>
<comment type="caution">
    <text evidence="3">The sequence shown here is derived from an EMBL/GenBank/DDBJ whole genome shotgun (WGS) entry which is preliminary data.</text>
</comment>
<gene>
    <name evidence="3" type="ORF">UU67_C0068G0005</name>
</gene>
<organism evidence="3 4">
    <name type="scientific">Candidatus Daviesbacteria bacterium GW2011_GWB1_41_5</name>
    <dbReference type="NCBI Taxonomy" id="1618429"/>
    <lineage>
        <taxon>Bacteria</taxon>
        <taxon>Candidatus Daviesiibacteriota</taxon>
    </lineage>
</organism>